<protein>
    <submittedName>
        <fullName evidence="4">Carbon monoxide dehydrogenase large chain</fullName>
        <ecNumber evidence="4">1.2.7.4</ecNumber>
    </submittedName>
</protein>
<dbReference type="GO" id="GO:0043885">
    <property type="term" value="F:anaerobic carbon-monoxide dehydrogenase activity"/>
    <property type="evidence" value="ECO:0007669"/>
    <property type="project" value="UniProtKB-EC"/>
</dbReference>
<dbReference type="RefSeq" id="WP_094023102.1">
    <property type="nucleotide sequence ID" value="NZ_FXYF01000016.1"/>
</dbReference>
<dbReference type="InterPro" id="IPR016208">
    <property type="entry name" value="Ald_Oxase/xanthine_DH-like"/>
</dbReference>
<dbReference type="Gene3D" id="3.90.1170.50">
    <property type="entry name" value="Aldehyde oxidase/xanthine dehydrogenase, a/b hammerhead"/>
    <property type="match status" value="1"/>
</dbReference>
<dbReference type="InterPro" id="IPR037165">
    <property type="entry name" value="AldOxase/xan_DH_Mopterin-bd_sf"/>
</dbReference>
<name>A0A238L3E0_9RHOB</name>
<evidence type="ECO:0000256" key="2">
    <source>
        <dbReference type="ARBA" id="ARBA00023002"/>
    </source>
</evidence>
<keyword evidence="2 4" id="KW-0560">Oxidoreductase</keyword>
<dbReference type="AlphaFoldDB" id="A0A238L3E0"/>
<keyword evidence="1" id="KW-0500">Molybdenum</keyword>
<dbReference type="OrthoDB" id="9758509at2"/>
<dbReference type="EMBL" id="FXYF01000016">
    <property type="protein sequence ID" value="SMX49594.1"/>
    <property type="molecule type" value="Genomic_DNA"/>
</dbReference>
<dbReference type="EC" id="1.2.7.4" evidence="4"/>
<evidence type="ECO:0000313" key="4">
    <source>
        <dbReference type="EMBL" id="SMX49594.1"/>
    </source>
</evidence>
<dbReference type="InterPro" id="IPR036856">
    <property type="entry name" value="Ald_Oxase/Xan_DH_a/b_sf"/>
</dbReference>
<dbReference type="Gene3D" id="3.30.365.10">
    <property type="entry name" value="Aldehyde oxidase/xanthine dehydrogenase, molybdopterin binding domain"/>
    <property type="match status" value="4"/>
</dbReference>
<accession>A0A238L3E0</accession>
<dbReference type="PANTHER" id="PTHR11908">
    <property type="entry name" value="XANTHINE DEHYDROGENASE"/>
    <property type="match status" value="1"/>
</dbReference>
<dbReference type="GO" id="GO:0005506">
    <property type="term" value="F:iron ion binding"/>
    <property type="evidence" value="ECO:0007669"/>
    <property type="project" value="InterPro"/>
</dbReference>
<dbReference type="SMART" id="SM01008">
    <property type="entry name" value="Ald_Xan_dh_C"/>
    <property type="match status" value="1"/>
</dbReference>
<dbReference type="Pfam" id="PF02738">
    <property type="entry name" value="MoCoBD_1"/>
    <property type="match status" value="1"/>
</dbReference>
<reference evidence="4 5" key="1">
    <citation type="submission" date="2017-05" db="EMBL/GenBank/DDBJ databases">
        <authorList>
            <person name="Song R."/>
            <person name="Chenine A.L."/>
            <person name="Ruprecht R.M."/>
        </authorList>
    </citation>
    <scope>NUCLEOTIDE SEQUENCE [LARGE SCALE GENOMIC DNA]</scope>
    <source>
        <strain evidence="4 5">CECT 8898</strain>
    </source>
</reference>
<dbReference type="SUPFAM" id="SSF56003">
    <property type="entry name" value="Molybdenum cofactor-binding domain"/>
    <property type="match status" value="1"/>
</dbReference>
<evidence type="ECO:0000313" key="5">
    <source>
        <dbReference type="Proteomes" id="UP000207598"/>
    </source>
</evidence>
<proteinExistence type="predicted"/>
<dbReference type="InterPro" id="IPR000674">
    <property type="entry name" value="Ald_Oxase/Xan_DH_a/b"/>
</dbReference>
<dbReference type="Pfam" id="PF01315">
    <property type="entry name" value="Ald_Xan_dh_C"/>
    <property type="match status" value="1"/>
</dbReference>
<sequence>MDKFGKSQPVKRIEDVRFLTGHGRYVDDIAPENALRAFVLRSPVAHGEITHLDVSAAREAEGVHLVVTAEDLRAAGIDTGMAHNRAPNRDGTKGAAPKRPVLAEGRVRFVGEAMAVVVAETLEQARNAAEMIEFDFKDLPVAMGLEAGGPTIHPEAPDNRGYDYAIGDEAATDAAFAKAARTVKLEIGDNRIIVNSMEPRGAYAEWTEDGRLHLSFGGQGVWAMKDELARTYGMDREQIRITNPDVGGGFGMKGFPYPEYFVLPHAAKVTGRPVRWMSDRTEAMLSDNGGRDLTTTAELAFDADHRILGYRLHTRSNLGAYNGHFGQMIQSHLFARVLTGTYDIKTAYYRAEGFYTNTVVVDAYRGAGRPEAIYVLERIMDRAARELGVDPLELRRINFIKPDQFPYKTVTGESYDVGDFARVLAHAERSSDIAGFAARKSASEAQGKLRGLGICYYIESILGQPHEDVKVEFTEDGGARIYVGTQSNGQGHETVFRQFLADQTGIPAERIEVVQGDSDLIASGGGTGGSRSVTVQANVTLAAVAEIIAGFSEFLAGEMGVEPSQVSFDDERFRAEGSNLTPTMLEAARMARDKGRADLLVWLRTEALPGRSYPNGCHVAEVEIDPETGEVVCDRFHVVDDFGNLINPMLAEGQVHGGVVQGIGQAIAERVVYDEDGQLLTASFMDYAVPRADSVPMIHFETEPVPSTSNPMGMKGCGEAGTVGALAAVSNAVQDALWAHGIRQVDMPFTPARVWAMLEGDAIAAE</sequence>
<gene>
    <name evidence="4" type="primary">cutL</name>
    <name evidence="4" type="ORF">MAA8898_04360</name>
</gene>
<dbReference type="Proteomes" id="UP000207598">
    <property type="component" value="Unassembled WGS sequence"/>
</dbReference>
<dbReference type="InterPro" id="IPR046867">
    <property type="entry name" value="AldOxase/xan_DH_MoCoBD2"/>
</dbReference>
<keyword evidence="5" id="KW-1185">Reference proteome</keyword>
<dbReference type="SUPFAM" id="SSF54665">
    <property type="entry name" value="CO dehydrogenase molybdoprotein N-domain-like"/>
    <property type="match status" value="1"/>
</dbReference>
<feature type="domain" description="Aldehyde oxidase/xanthine dehydrogenase a/b hammerhead" evidence="3">
    <location>
        <begin position="20"/>
        <end position="140"/>
    </location>
</feature>
<dbReference type="InterPro" id="IPR008274">
    <property type="entry name" value="AldOxase/xan_DH_MoCoBD1"/>
</dbReference>
<organism evidence="4 5">
    <name type="scientific">Maliponia aquimaris</name>
    <dbReference type="NCBI Taxonomy" id="1673631"/>
    <lineage>
        <taxon>Bacteria</taxon>
        <taxon>Pseudomonadati</taxon>
        <taxon>Pseudomonadota</taxon>
        <taxon>Alphaproteobacteria</taxon>
        <taxon>Rhodobacterales</taxon>
        <taxon>Paracoccaceae</taxon>
        <taxon>Maliponia</taxon>
    </lineage>
</organism>
<dbReference type="Pfam" id="PF20256">
    <property type="entry name" value="MoCoBD_2"/>
    <property type="match status" value="1"/>
</dbReference>
<evidence type="ECO:0000256" key="1">
    <source>
        <dbReference type="ARBA" id="ARBA00022505"/>
    </source>
</evidence>
<dbReference type="PANTHER" id="PTHR11908:SF132">
    <property type="entry name" value="ALDEHYDE OXIDASE 1-RELATED"/>
    <property type="match status" value="1"/>
</dbReference>
<evidence type="ECO:0000259" key="3">
    <source>
        <dbReference type="SMART" id="SM01008"/>
    </source>
</evidence>